<evidence type="ECO:0000256" key="1">
    <source>
        <dbReference type="ARBA" id="ARBA00022679"/>
    </source>
</evidence>
<organism evidence="5 6">
    <name type="scientific">Novosphingobium pentaromativorans US6-1</name>
    <dbReference type="NCBI Taxonomy" id="1088721"/>
    <lineage>
        <taxon>Bacteria</taxon>
        <taxon>Pseudomonadati</taxon>
        <taxon>Pseudomonadota</taxon>
        <taxon>Alphaproteobacteria</taxon>
        <taxon>Sphingomonadales</taxon>
        <taxon>Sphingomonadaceae</taxon>
        <taxon>Novosphingobium</taxon>
    </lineage>
</organism>
<keyword evidence="6" id="KW-1185">Reference proteome</keyword>
<name>G6EAB1_9SPHN</name>
<dbReference type="InterPro" id="IPR011004">
    <property type="entry name" value="Trimer_LpxA-like_sf"/>
</dbReference>
<accession>G6EAB1</accession>
<evidence type="ECO:0000256" key="4">
    <source>
        <dbReference type="SAM" id="MobiDB-lite"/>
    </source>
</evidence>
<dbReference type="eggNOG" id="COG0110">
    <property type="taxonomic scope" value="Bacteria"/>
</dbReference>
<evidence type="ECO:0000256" key="2">
    <source>
        <dbReference type="ARBA" id="ARBA00022737"/>
    </source>
</evidence>
<dbReference type="PATRIC" id="fig|1088721.3.peg.1265"/>
<evidence type="ECO:0000313" key="5">
    <source>
        <dbReference type="EMBL" id="EHJ61773.1"/>
    </source>
</evidence>
<dbReference type="PANTHER" id="PTHR23416">
    <property type="entry name" value="SIALIC ACID SYNTHASE-RELATED"/>
    <property type="match status" value="1"/>
</dbReference>
<feature type="region of interest" description="Disordered" evidence="4">
    <location>
        <begin position="178"/>
        <end position="201"/>
    </location>
</feature>
<feature type="compositionally biased region" description="Acidic residues" evidence="4">
    <location>
        <begin position="181"/>
        <end position="190"/>
    </location>
</feature>
<dbReference type="EMBL" id="AGFM01000016">
    <property type="protein sequence ID" value="EHJ61773.1"/>
    <property type="molecule type" value="Genomic_DNA"/>
</dbReference>
<keyword evidence="3" id="KW-0012">Acyltransferase</keyword>
<reference evidence="5 6" key="1">
    <citation type="journal article" date="2012" name="J. Bacteriol.">
        <title>Genome sequence of benzo(a)pyrene-degrading bacterium Novosphingobium pentaromativorans US6-1.</title>
        <authorList>
            <person name="Luo Y.R."/>
            <person name="Kang S.G."/>
            <person name="Kim S.J."/>
            <person name="Kim M.R."/>
            <person name="Li N."/>
            <person name="Lee J.H."/>
            <person name="Kwon K.K."/>
        </authorList>
    </citation>
    <scope>NUCLEOTIDE SEQUENCE [LARGE SCALE GENOMIC DNA]</scope>
    <source>
        <strain evidence="5 6">US6-1</strain>
    </source>
</reference>
<sequence length="201" mass="21386">MAAIGASQHTETEVLRESFFLALANRMPRGRIGIRMRRELLRLAGIMLRGKVVVLGPVTIVPVGGARHIRIGERTFINNDVRFASRGGVTIGRHVQIAARVSFETASHTLSFLPGCSRPGTCAPIVVQDHAWIGAGAIVLPGVTIGRGAVVAAGAVVRRDVAPMTVVGGVPARFLRNLPEQSDDLDDDDQNTPGSDMCSYA</sequence>
<dbReference type="CDD" id="cd04647">
    <property type="entry name" value="LbH_MAT_like"/>
    <property type="match status" value="1"/>
</dbReference>
<evidence type="ECO:0000256" key="3">
    <source>
        <dbReference type="ARBA" id="ARBA00023315"/>
    </source>
</evidence>
<gene>
    <name evidence="5" type="ORF">NSU_1282</name>
</gene>
<dbReference type="Proteomes" id="UP000004030">
    <property type="component" value="Unassembled WGS sequence"/>
</dbReference>
<dbReference type="InterPro" id="IPR051159">
    <property type="entry name" value="Hexapeptide_acetyltransf"/>
</dbReference>
<protein>
    <submittedName>
        <fullName evidence="5">Hexapeptide repeat-containing transferase</fullName>
    </submittedName>
</protein>
<dbReference type="AlphaFoldDB" id="G6EAB1"/>
<dbReference type="InterPro" id="IPR018357">
    <property type="entry name" value="Hexapep_transf_CS"/>
</dbReference>
<dbReference type="InterPro" id="IPR001451">
    <property type="entry name" value="Hexapep"/>
</dbReference>
<dbReference type="Pfam" id="PF00132">
    <property type="entry name" value="Hexapep"/>
    <property type="match status" value="1"/>
</dbReference>
<dbReference type="PROSITE" id="PS00101">
    <property type="entry name" value="HEXAPEP_TRANSFERASES"/>
    <property type="match status" value="1"/>
</dbReference>
<evidence type="ECO:0000313" key="6">
    <source>
        <dbReference type="Proteomes" id="UP000004030"/>
    </source>
</evidence>
<keyword evidence="2" id="KW-0677">Repeat</keyword>
<dbReference type="Gene3D" id="2.160.10.10">
    <property type="entry name" value="Hexapeptide repeat proteins"/>
    <property type="match status" value="1"/>
</dbReference>
<keyword evidence="1 5" id="KW-0808">Transferase</keyword>
<comment type="caution">
    <text evidence="5">The sequence shown here is derived from an EMBL/GenBank/DDBJ whole genome shotgun (WGS) entry which is preliminary data.</text>
</comment>
<dbReference type="GO" id="GO:0016746">
    <property type="term" value="F:acyltransferase activity"/>
    <property type="evidence" value="ECO:0007669"/>
    <property type="project" value="UniProtKB-KW"/>
</dbReference>
<proteinExistence type="predicted"/>
<dbReference type="SUPFAM" id="SSF51161">
    <property type="entry name" value="Trimeric LpxA-like enzymes"/>
    <property type="match status" value="1"/>
</dbReference>